<dbReference type="SUPFAM" id="SSF52058">
    <property type="entry name" value="L domain-like"/>
    <property type="match status" value="1"/>
</dbReference>
<dbReference type="Gene3D" id="3.40.50.300">
    <property type="entry name" value="P-loop containing nucleotide triphosphate hydrolases"/>
    <property type="match status" value="1"/>
</dbReference>
<dbReference type="PANTHER" id="PTHR11017:SF243">
    <property type="entry name" value="ADP-RIBOSYL CYCLASE_CYCLIC ADP-RIBOSE HYDROLASE"/>
    <property type="match status" value="1"/>
</dbReference>
<dbReference type="PANTHER" id="PTHR11017">
    <property type="entry name" value="LEUCINE-RICH REPEAT-CONTAINING PROTEIN"/>
    <property type="match status" value="1"/>
</dbReference>
<dbReference type="SUPFAM" id="SSF52540">
    <property type="entry name" value="P-loop containing nucleoside triphosphate hydrolases"/>
    <property type="match status" value="1"/>
</dbReference>
<dbReference type="Pfam" id="PF00931">
    <property type="entry name" value="NB-ARC"/>
    <property type="match status" value="1"/>
</dbReference>
<name>A0ABD1N339_9FABA</name>
<dbReference type="InterPro" id="IPR027417">
    <property type="entry name" value="P-loop_NTPase"/>
</dbReference>
<dbReference type="InterPro" id="IPR032675">
    <property type="entry name" value="LRR_dom_sf"/>
</dbReference>
<sequence length="571" mass="65359">MQCSDHSRNHPYDRDEADLIDDIVKDVLNQLSLRHPKKCKGLVGIEKSYEDIKLSLNIGLEEVKTLGIWGMGGIGKTTLATTLYEELSSEFEGSCYLANVRAKSEKLEDLREELFSKLLGKNHSYETFRNKRVFIVLDDVATEKQLEELIYRFDYLGPGKSLPSNFCAELVELHMRKSKLKNLDGLKVLKNLKVIDLQRSEDLIDIQGLSKAKKLECVNLNFCRKIERLNIHSTYLRQLDVLCCSSLKEISVGLVELRELKLSGNSKLERLKVHSKYISELDLTGVSSLKELDLSNCSSLEEILVSSEEITKLLLSDTRAYASLSWIGNLLSLEELDLSRSNVESLPENINSFQKMRELTLKGNNELVSLPELPPYLRVLQIDDCMNLESLPELPVTLQTLSAFNCISLEIERSRSLVLEHMSQRWIPFLHQHPLNLLVRDYFVLPVKPVTDEHVFDTTESSISIPGLKMSDLSGFIYCIILSQGLLSHSMLVSIYQDDILLCDSRDGWNDEYASCRNQTQDHHAMFWYHDIKIYDGTSVVYDNSKDITFKFKIDENQQSIKRFNVTPVYV</sequence>
<comment type="caution">
    <text evidence="2">The sequence shown here is derived from an EMBL/GenBank/DDBJ whole genome shotgun (WGS) entry which is preliminary data.</text>
</comment>
<dbReference type="Gene3D" id="3.80.10.10">
    <property type="entry name" value="Ribonuclease Inhibitor"/>
    <property type="match status" value="2"/>
</dbReference>
<dbReference type="PRINTS" id="PR00364">
    <property type="entry name" value="DISEASERSIST"/>
</dbReference>
<reference evidence="2 3" key="1">
    <citation type="submission" date="2024-08" db="EMBL/GenBank/DDBJ databases">
        <title>Insights into the chromosomal genome structure of Flemingia macrophylla.</title>
        <authorList>
            <person name="Ding Y."/>
            <person name="Zhao Y."/>
            <person name="Bi W."/>
            <person name="Wu M."/>
            <person name="Zhao G."/>
            <person name="Gong Y."/>
            <person name="Li W."/>
            <person name="Zhang P."/>
        </authorList>
    </citation>
    <scope>NUCLEOTIDE SEQUENCE [LARGE SCALE GENOMIC DNA]</scope>
    <source>
        <strain evidence="2">DYQJB</strain>
        <tissue evidence="2">Leaf</tissue>
    </source>
</reference>
<proteinExistence type="predicted"/>
<feature type="domain" description="NB-ARC" evidence="1">
    <location>
        <begin position="51"/>
        <end position="151"/>
    </location>
</feature>
<evidence type="ECO:0000313" key="3">
    <source>
        <dbReference type="Proteomes" id="UP001603857"/>
    </source>
</evidence>
<dbReference type="EMBL" id="JBGMDY010000003">
    <property type="protein sequence ID" value="KAL2342197.1"/>
    <property type="molecule type" value="Genomic_DNA"/>
</dbReference>
<protein>
    <recommendedName>
        <fullName evidence="1">NB-ARC domain-containing protein</fullName>
    </recommendedName>
</protein>
<dbReference type="Proteomes" id="UP001603857">
    <property type="component" value="Unassembled WGS sequence"/>
</dbReference>
<dbReference type="InterPro" id="IPR044974">
    <property type="entry name" value="Disease_R_plants"/>
</dbReference>
<organism evidence="2 3">
    <name type="scientific">Flemingia macrophylla</name>
    <dbReference type="NCBI Taxonomy" id="520843"/>
    <lineage>
        <taxon>Eukaryota</taxon>
        <taxon>Viridiplantae</taxon>
        <taxon>Streptophyta</taxon>
        <taxon>Embryophyta</taxon>
        <taxon>Tracheophyta</taxon>
        <taxon>Spermatophyta</taxon>
        <taxon>Magnoliopsida</taxon>
        <taxon>eudicotyledons</taxon>
        <taxon>Gunneridae</taxon>
        <taxon>Pentapetalae</taxon>
        <taxon>rosids</taxon>
        <taxon>fabids</taxon>
        <taxon>Fabales</taxon>
        <taxon>Fabaceae</taxon>
        <taxon>Papilionoideae</taxon>
        <taxon>50 kb inversion clade</taxon>
        <taxon>NPAAA clade</taxon>
        <taxon>indigoferoid/millettioid clade</taxon>
        <taxon>Phaseoleae</taxon>
        <taxon>Flemingia</taxon>
    </lineage>
</organism>
<dbReference type="AlphaFoldDB" id="A0ABD1N339"/>
<dbReference type="InterPro" id="IPR002182">
    <property type="entry name" value="NB-ARC"/>
</dbReference>
<accession>A0ABD1N339</accession>
<gene>
    <name evidence="2" type="ORF">Fmac_010137</name>
</gene>
<keyword evidence="3" id="KW-1185">Reference proteome</keyword>
<evidence type="ECO:0000259" key="1">
    <source>
        <dbReference type="Pfam" id="PF00931"/>
    </source>
</evidence>
<evidence type="ECO:0000313" key="2">
    <source>
        <dbReference type="EMBL" id="KAL2342197.1"/>
    </source>
</evidence>